<reference evidence="1" key="2">
    <citation type="submission" date="2020-05" db="EMBL/GenBank/DDBJ databases">
        <authorList>
            <person name="Kim H.-S."/>
            <person name="Proctor R.H."/>
            <person name="Brown D.W."/>
        </authorList>
    </citation>
    <scope>NUCLEOTIDE SEQUENCE</scope>
    <source>
        <strain evidence="1">NRRL 45417</strain>
    </source>
</reference>
<protein>
    <submittedName>
        <fullName evidence="1">Uncharacterized protein</fullName>
    </submittedName>
</protein>
<dbReference type="EMBL" id="JABFAI010000099">
    <property type="protein sequence ID" value="KAF4955452.1"/>
    <property type="molecule type" value="Genomic_DNA"/>
</dbReference>
<dbReference type="Proteomes" id="UP000604273">
    <property type="component" value="Unassembled WGS sequence"/>
</dbReference>
<keyword evidence="2" id="KW-1185">Reference proteome</keyword>
<accession>A0A8H4TD53</accession>
<gene>
    <name evidence="1" type="ORF">FGADI_4563</name>
</gene>
<sequence>MSMFEDLFADLTQPAEGNDVDDVPQLEFDTSTLTSSALSLDPSSSATAYMEGVSMDLSVDSLLNGHQFHNLAKPDVESEEIKRMLNNISTRLIDLECAVSAGNAQLNQLGFNIDIAMPRILGMADEFRGAIETLRDSLKSFARGLINHLVNCRIEDDVESGRTT</sequence>
<evidence type="ECO:0000313" key="2">
    <source>
        <dbReference type="Proteomes" id="UP000604273"/>
    </source>
</evidence>
<proteinExistence type="predicted"/>
<dbReference type="OrthoDB" id="4934889at2759"/>
<evidence type="ECO:0000313" key="1">
    <source>
        <dbReference type="EMBL" id="KAF4955452.1"/>
    </source>
</evidence>
<reference evidence="1" key="1">
    <citation type="journal article" date="2020" name="BMC Genomics">
        <title>Correction to: Identification and distribution of gene clusters required for synthesis of sphingolipid metabolism inhibitors in diverse species of the filamentous fungus Fusarium.</title>
        <authorList>
            <person name="Kim H.S."/>
            <person name="Lohmar J.M."/>
            <person name="Busman M."/>
            <person name="Brown D.W."/>
            <person name="Naumann T.A."/>
            <person name="Divon H.H."/>
            <person name="Lysoe E."/>
            <person name="Uhlig S."/>
            <person name="Proctor R.H."/>
        </authorList>
    </citation>
    <scope>NUCLEOTIDE SEQUENCE</scope>
    <source>
        <strain evidence="1">NRRL 45417</strain>
    </source>
</reference>
<dbReference type="AlphaFoldDB" id="A0A8H4TD53"/>
<organism evidence="1 2">
    <name type="scientific">Fusarium gaditjirri</name>
    <dbReference type="NCBI Taxonomy" id="282569"/>
    <lineage>
        <taxon>Eukaryota</taxon>
        <taxon>Fungi</taxon>
        <taxon>Dikarya</taxon>
        <taxon>Ascomycota</taxon>
        <taxon>Pezizomycotina</taxon>
        <taxon>Sordariomycetes</taxon>
        <taxon>Hypocreomycetidae</taxon>
        <taxon>Hypocreales</taxon>
        <taxon>Nectriaceae</taxon>
        <taxon>Fusarium</taxon>
        <taxon>Fusarium nisikadoi species complex</taxon>
    </lineage>
</organism>
<comment type="caution">
    <text evidence="1">The sequence shown here is derived from an EMBL/GenBank/DDBJ whole genome shotgun (WGS) entry which is preliminary data.</text>
</comment>
<name>A0A8H4TD53_9HYPO</name>